<organism evidence="2 3">
    <name type="scientific">Bacillus carboniphilus</name>
    <dbReference type="NCBI Taxonomy" id="86663"/>
    <lineage>
        <taxon>Bacteria</taxon>
        <taxon>Bacillati</taxon>
        <taxon>Bacillota</taxon>
        <taxon>Bacilli</taxon>
        <taxon>Bacillales</taxon>
        <taxon>Bacillaceae</taxon>
        <taxon>Bacillus</taxon>
    </lineage>
</organism>
<feature type="region of interest" description="Disordered" evidence="1">
    <location>
        <begin position="1"/>
        <end position="62"/>
    </location>
</feature>
<proteinExistence type="predicted"/>
<evidence type="ECO:0000256" key="1">
    <source>
        <dbReference type="SAM" id="MobiDB-lite"/>
    </source>
</evidence>
<keyword evidence="3" id="KW-1185">Reference proteome</keyword>
<evidence type="ECO:0000313" key="3">
    <source>
        <dbReference type="Proteomes" id="UP001500782"/>
    </source>
</evidence>
<name>A0ABP3FWF1_9BACI</name>
<sequence length="62" mass="7230">MGQQAQNLSRLKEERVPNGTTRRKRVPFKKRSNAKRDSKKRTCPVLEEKEYQTGQQEANVSI</sequence>
<dbReference type="EMBL" id="BAAADJ010000019">
    <property type="protein sequence ID" value="GAA0328270.1"/>
    <property type="molecule type" value="Genomic_DNA"/>
</dbReference>
<feature type="compositionally biased region" description="Polar residues" evidence="1">
    <location>
        <begin position="52"/>
        <end position="62"/>
    </location>
</feature>
<dbReference type="RefSeq" id="WP_343798420.1">
    <property type="nucleotide sequence ID" value="NZ_BAAADJ010000019.1"/>
</dbReference>
<dbReference type="Proteomes" id="UP001500782">
    <property type="component" value="Unassembled WGS sequence"/>
</dbReference>
<gene>
    <name evidence="2" type="ORF">GCM10008967_18450</name>
</gene>
<protein>
    <submittedName>
        <fullName evidence="2">Uncharacterized protein</fullName>
    </submittedName>
</protein>
<comment type="caution">
    <text evidence="2">The sequence shown here is derived from an EMBL/GenBank/DDBJ whole genome shotgun (WGS) entry which is preliminary data.</text>
</comment>
<evidence type="ECO:0000313" key="2">
    <source>
        <dbReference type="EMBL" id="GAA0328270.1"/>
    </source>
</evidence>
<feature type="compositionally biased region" description="Basic residues" evidence="1">
    <location>
        <begin position="21"/>
        <end position="42"/>
    </location>
</feature>
<accession>A0ABP3FWF1</accession>
<reference evidence="3" key="1">
    <citation type="journal article" date="2019" name="Int. J. Syst. Evol. Microbiol.">
        <title>The Global Catalogue of Microorganisms (GCM) 10K type strain sequencing project: providing services to taxonomists for standard genome sequencing and annotation.</title>
        <authorList>
            <consortium name="The Broad Institute Genomics Platform"/>
            <consortium name="The Broad Institute Genome Sequencing Center for Infectious Disease"/>
            <person name="Wu L."/>
            <person name="Ma J."/>
        </authorList>
    </citation>
    <scope>NUCLEOTIDE SEQUENCE [LARGE SCALE GENOMIC DNA]</scope>
    <source>
        <strain evidence="3">JCM 9731</strain>
    </source>
</reference>